<proteinExistence type="predicted"/>
<feature type="chain" id="PRO_5028087248" evidence="4">
    <location>
        <begin position="21"/>
        <end position="381"/>
    </location>
</feature>
<dbReference type="FunFam" id="3.40.630.50:FF:000001">
    <property type="entry name" value="D-aminoacyl-tRNA deacylase"/>
    <property type="match status" value="1"/>
</dbReference>
<dbReference type="KEGG" id="pavi:110765583"/>
<dbReference type="AlphaFoldDB" id="A0A6P5TAX0"/>
<evidence type="ECO:0000256" key="1">
    <source>
        <dbReference type="ARBA" id="ARBA00022723"/>
    </source>
</evidence>
<name>A0A6P5TAX0_PRUAV</name>
<evidence type="ECO:0000256" key="3">
    <source>
        <dbReference type="ARBA" id="ARBA00022833"/>
    </source>
</evidence>
<keyword evidence="3" id="KW-0862">Zinc</keyword>
<dbReference type="GO" id="GO:0051499">
    <property type="term" value="F:D-aminoacyl-tRNA deacylase activity"/>
    <property type="evidence" value="ECO:0007669"/>
    <property type="project" value="InterPro"/>
</dbReference>
<dbReference type="SUPFAM" id="SSF142535">
    <property type="entry name" value="AF0625-like"/>
    <property type="match status" value="1"/>
</dbReference>
<dbReference type="FunFam" id="3.40.50.10700:FF:000001">
    <property type="entry name" value="D-aminoacyl-tRNA deacylase"/>
    <property type="match status" value="1"/>
</dbReference>
<sequence length="381" mass="41408">MIKCTLKFSMAMLLKTTSSGLLTTIAISKPLNKCFFTRAASLATLRLARSFHCSLPRKTTKKMVTLIVATTTDPASINPANALLAMPGWDPTPSCLQDMKGFGNGAGGVRVLLHNKGIVEEDDLDRRWEEATGERVDELVFLSKHTAVSNRPALTVHPIGVPHLRPGDAAPQGGRPGWAAPPSPRIGPWLRHLKKLAQAHNLVPEFEITLEGTHHGPITNTPTMFLEIGSTDEYWKRQDAAQVIALLVWEGLGLGGGAAVGNWNGEKDKNRVLLGIGGGHYAPRHMDIVLKDGVWVGHLLSGYSLPMEDPNQSKAETNTKEIGGTWREAIKAGFEATQSAFPGGEILAHLDHKSFKSWQKNAITGFLGEQNIKIGKPNDFY</sequence>
<keyword evidence="1" id="KW-0479">Metal-binding</keyword>
<gene>
    <name evidence="6" type="primary">LOC110765583</name>
</gene>
<dbReference type="PANTHER" id="PTHR34667">
    <property type="entry name" value="D-AMINOACYL-TRNA DEACYLASE"/>
    <property type="match status" value="1"/>
</dbReference>
<dbReference type="Gene3D" id="3.40.630.50">
    <property type="entry name" value="AF0625-like"/>
    <property type="match status" value="1"/>
</dbReference>
<evidence type="ECO:0000256" key="2">
    <source>
        <dbReference type="ARBA" id="ARBA00022801"/>
    </source>
</evidence>
<evidence type="ECO:0000313" key="5">
    <source>
        <dbReference type="Proteomes" id="UP000515124"/>
    </source>
</evidence>
<dbReference type="GeneID" id="110765583"/>
<keyword evidence="2" id="KW-0378">Hydrolase</keyword>
<dbReference type="Pfam" id="PF04414">
    <property type="entry name" value="tRNA_deacylase"/>
    <property type="match status" value="1"/>
</dbReference>
<organism evidence="5 6">
    <name type="scientific">Prunus avium</name>
    <name type="common">Cherry</name>
    <name type="synonym">Cerasus avium</name>
    <dbReference type="NCBI Taxonomy" id="42229"/>
    <lineage>
        <taxon>Eukaryota</taxon>
        <taxon>Viridiplantae</taxon>
        <taxon>Streptophyta</taxon>
        <taxon>Embryophyta</taxon>
        <taxon>Tracheophyta</taxon>
        <taxon>Spermatophyta</taxon>
        <taxon>Magnoliopsida</taxon>
        <taxon>eudicotyledons</taxon>
        <taxon>Gunneridae</taxon>
        <taxon>Pentapetalae</taxon>
        <taxon>rosids</taxon>
        <taxon>fabids</taxon>
        <taxon>Rosales</taxon>
        <taxon>Rosaceae</taxon>
        <taxon>Amygdaloideae</taxon>
        <taxon>Amygdaleae</taxon>
        <taxon>Prunus</taxon>
    </lineage>
</organism>
<accession>A0A6P5TAX0</accession>
<evidence type="ECO:0000313" key="6">
    <source>
        <dbReference type="RefSeq" id="XP_021824418.1"/>
    </source>
</evidence>
<reference evidence="6" key="1">
    <citation type="submission" date="2025-08" db="UniProtKB">
        <authorList>
            <consortium name="RefSeq"/>
        </authorList>
    </citation>
    <scope>IDENTIFICATION</scope>
</reference>
<dbReference type="RefSeq" id="XP_021824418.1">
    <property type="nucleotide sequence ID" value="XM_021968726.1"/>
</dbReference>
<dbReference type="PANTHER" id="PTHR34667:SF1">
    <property type="entry name" value="D-AMINOACYL-TRNA DEACYLASE"/>
    <property type="match status" value="1"/>
</dbReference>
<keyword evidence="5" id="KW-1185">Reference proteome</keyword>
<feature type="signal peptide" evidence="4">
    <location>
        <begin position="1"/>
        <end position="20"/>
    </location>
</feature>
<evidence type="ECO:0000256" key="4">
    <source>
        <dbReference type="SAM" id="SignalP"/>
    </source>
</evidence>
<dbReference type="InterPro" id="IPR007508">
    <property type="entry name" value="DtdA"/>
</dbReference>
<dbReference type="Proteomes" id="UP000515124">
    <property type="component" value="Unplaced"/>
</dbReference>
<dbReference type="Gene3D" id="3.40.50.10700">
    <property type="entry name" value="AF0625-like"/>
    <property type="match status" value="1"/>
</dbReference>
<keyword evidence="4" id="KW-0732">Signal</keyword>
<protein>
    <submittedName>
        <fullName evidence="6">D-aminoacyl-tRNA deacylase</fullName>
    </submittedName>
</protein>
<dbReference type="GO" id="GO:0046872">
    <property type="term" value="F:metal ion binding"/>
    <property type="evidence" value="ECO:0007669"/>
    <property type="project" value="UniProtKB-KW"/>
</dbReference>